<dbReference type="CDD" id="cd03789">
    <property type="entry name" value="GT9_LPS_heptosyltransferase"/>
    <property type="match status" value="1"/>
</dbReference>
<gene>
    <name evidence="3" type="ORF">C7B64_21230</name>
</gene>
<evidence type="ECO:0000313" key="3">
    <source>
        <dbReference type="EMBL" id="PSB00886.1"/>
    </source>
</evidence>
<evidence type="ECO:0000256" key="1">
    <source>
        <dbReference type="ARBA" id="ARBA00022676"/>
    </source>
</evidence>
<accession>A0A2T1BXY9</accession>
<dbReference type="InterPro" id="IPR051199">
    <property type="entry name" value="LPS_LOS_Heptosyltrfase"/>
</dbReference>
<name>A0A2T1BXY9_9CYAN</name>
<evidence type="ECO:0000256" key="2">
    <source>
        <dbReference type="ARBA" id="ARBA00022679"/>
    </source>
</evidence>
<organism evidence="3 4">
    <name type="scientific">Merismopedia glauca CCAP 1448/3</name>
    <dbReference type="NCBI Taxonomy" id="1296344"/>
    <lineage>
        <taxon>Bacteria</taxon>
        <taxon>Bacillati</taxon>
        <taxon>Cyanobacteriota</taxon>
        <taxon>Cyanophyceae</taxon>
        <taxon>Synechococcales</taxon>
        <taxon>Merismopediaceae</taxon>
        <taxon>Merismopedia</taxon>
    </lineage>
</organism>
<dbReference type="AlphaFoldDB" id="A0A2T1BXY9"/>
<dbReference type="SUPFAM" id="SSF53756">
    <property type="entry name" value="UDP-Glycosyltransferase/glycogen phosphorylase"/>
    <property type="match status" value="1"/>
</dbReference>
<protein>
    <submittedName>
        <fullName evidence="3">Glycosyltransferase</fullName>
    </submittedName>
</protein>
<dbReference type="GO" id="GO:0005829">
    <property type="term" value="C:cytosol"/>
    <property type="evidence" value="ECO:0007669"/>
    <property type="project" value="TreeGrafter"/>
</dbReference>
<dbReference type="Proteomes" id="UP000238762">
    <property type="component" value="Unassembled WGS sequence"/>
</dbReference>
<comment type="caution">
    <text evidence="3">The sequence shown here is derived from an EMBL/GenBank/DDBJ whole genome shotgun (WGS) entry which is preliminary data.</text>
</comment>
<dbReference type="GO" id="GO:0008713">
    <property type="term" value="F:ADP-heptose-lipopolysaccharide heptosyltransferase activity"/>
    <property type="evidence" value="ECO:0007669"/>
    <property type="project" value="TreeGrafter"/>
</dbReference>
<reference evidence="3 4" key="2">
    <citation type="submission" date="2018-03" db="EMBL/GenBank/DDBJ databases">
        <title>The ancient ancestry and fast evolution of plastids.</title>
        <authorList>
            <person name="Moore K.R."/>
            <person name="Magnabosco C."/>
            <person name="Momper L."/>
            <person name="Gold D.A."/>
            <person name="Bosak T."/>
            <person name="Fournier G.P."/>
        </authorList>
    </citation>
    <scope>NUCLEOTIDE SEQUENCE [LARGE SCALE GENOMIC DNA]</scope>
    <source>
        <strain evidence="3 4">CCAP 1448/3</strain>
    </source>
</reference>
<dbReference type="InterPro" id="IPR002201">
    <property type="entry name" value="Glyco_trans_9"/>
</dbReference>
<dbReference type="PANTHER" id="PTHR30160:SF7">
    <property type="entry name" value="ADP-HEPTOSE--LPS HEPTOSYLTRANSFERASE 2"/>
    <property type="match status" value="1"/>
</dbReference>
<dbReference type="GO" id="GO:0009244">
    <property type="term" value="P:lipopolysaccharide core region biosynthetic process"/>
    <property type="evidence" value="ECO:0007669"/>
    <property type="project" value="TreeGrafter"/>
</dbReference>
<keyword evidence="4" id="KW-1185">Reference proteome</keyword>
<reference evidence="3 4" key="1">
    <citation type="submission" date="2018-02" db="EMBL/GenBank/DDBJ databases">
        <authorList>
            <person name="Cohen D.B."/>
            <person name="Kent A.D."/>
        </authorList>
    </citation>
    <scope>NUCLEOTIDE SEQUENCE [LARGE SCALE GENOMIC DNA]</scope>
    <source>
        <strain evidence="3 4">CCAP 1448/3</strain>
    </source>
</reference>
<sequence>MRTLFLVPGGIGEQILLFPTLEALKCSYPDAEIDVIVEPRAKAAYQVCKSVHDVFIFNFADRNGLADWGNLLGIIRDREYEAVVSIDRSWGIGFLLWMTGIPTRVTYKGGAGSWFFSNTVPLKSKQYVADMYHDLLYGLGITAPCPHLEIKVTKSDLDWAQAEQDKLGIKDSGYILISDEETQLEQGEVAPRLYPVKKWQQIIDSIAQKQPNLPIVLIQEPEDTQWASSLKTSCPNVQIITPPDLGKLAATIAAANLVICTDSIPMYLSVAVGTYAIALLPSGTAEKRLPKHDSRIRVLQSLTDSIVDISPADVLEKIWQS</sequence>
<dbReference type="OrthoDB" id="9797795at2"/>
<proteinExistence type="predicted"/>
<dbReference type="PANTHER" id="PTHR30160">
    <property type="entry name" value="TETRAACYLDISACCHARIDE 4'-KINASE-RELATED"/>
    <property type="match status" value="1"/>
</dbReference>
<keyword evidence="1" id="KW-0328">Glycosyltransferase</keyword>
<dbReference type="EMBL" id="PVWJ01000151">
    <property type="protein sequence ID" value="PSB00886.1"/>
    <property type="molecule type" value="Genomic_DNA"/>
</dbReference>
<evidence type="ECO:0000313" key="4">
    <source>
        <dbReference type="Proteomes" id="UP000238762"/>
    </source>
</evidence>
<dbReference type="Pfam" id="PF01075">
    <property type="entry name" value="Glyco_transf_9"/>
    <property type="match status" value="1"/>
</dbReference>
<dbReference type="Gene3D" id="3.40.50.2000">
    <property type="entry name" value="Glycogen Phosphorylase B"/>
    <property type="match status" value="2"/>
</dbReference>
<dbReference type="RefSeq" id="WP_106291140.1">
    <property type="nucleotide sequence ID" value="NZ_CAWNTC010000189.1"/>
</dbReference>
<keyword evidence="2 3" id="KW-0808">Transferase</keyword>